<sequence length="568" mass="64197">MKDLISDLLARDAQVPAALPCETLDDVRLWVERQPVSTRRRDALSAFRFLSETAGLDLTGITARPRDLRELFAGLSAPRLGVSPKRLANVRSLVGRARDEAQAAARPRDPRPPIAAEWTALLETVPWRQYRWGLNRLARYCTQCGIQPECVSVDTLGRLRTHLEQESTIKKPQLILKQTIAFWNRCQREVEGWPDIRLSSPTKPETFMLPLDEFPESLGREIDLWASRMQTSDPFDPKTPVRAMRPSTVQSYIFTIRKVASALVRDGHLDVEQVTGLDVLVAPQNFKNGLRRFASTVDRNCAPETVHKMAVQLRSMARNLLDLDEAHLAELDAIIGRLAPRSGRKMGARNFERLKQFYDPDLVQRLLGFPDEELRRALKTGSPIRRAKGVERALAIAVALHTGLRVKNLRSLRLDTNLVRSGDRLLVRLSGGEMKTHAALEIELPSEVITLLDLFVREHRSLLPGSDGPYLFPGERGGPRGYHAMRDAVSRPLLKHAGIEINPHLYRHVIAKIVAERRPDLLADVSRHLGHRSFNTTYQSYLGTEGPAASRCLNRLLDETRRDPRLKR</sequence>
<evidence type="ECO:0000313" key="4">
    <source>
        <dbReference type="EMBL" id="SDF46564.1"/>
    </source>
</evidence>
<dbReference type="EMBL" id="FNAT01000016">
    <property type="protein sequence ID" value="SDF46564.1"/>
    <property type="molecule type" value="Genomic_DNA"/>
</dbReference>
<dbReference type="InterPro" id="IPR011010">
    <property type="entry name" value="DNA_brk_join_enz"/>
</dbReference>
<name>A0A1G7LB68_9RHOB</name>
<dbReference type="STRING" id="521013.SAMN04488567_0434"/>
<dbReference type="SUPFAM" id="SSF56349">
    <property type="entry name" value="DNA breaking-rejoining enzymes"/>
    <property type="match status" value="1"/>
</dbReference>
<feature type="domain" description="Tyr recombinase" evidence="3">
    <location>
        <begin position="353"/>
        <end position="557"/>
    </location>
</feature>
<organism evidence="4 5">
    <name type="scientific">Limimaricola pyoseonensis</name>
    <dbReference type="NCBI Taxonomy" id="521013"/>
    <lineage>
        <taxon>Bacteria</taxon>
        <taxon>Pseudomonadati</taxon>
        <taxon>Pseudomonadota</taxon>
        <taxon>Alphaproteobacteria</taxon>
        <taxon>Rhodobacterales</taxon>
        <taxon>Paracoccaceae</taxon>
        <taxon>Limimaricola</taxon>
    </lineage>
</organism>
<dbReference type="PROSITE" id="PS51898">
    <property type="entry name" value="TYR_RECOMBINASE"/>
    <property type="match status" value="1"/>
</dbReference>
<protein>
    <submittedName>
        <fullName evidence="4">Site-specific recombinase XerD</fullName>
    </submittedName>
</protein>
<dbReference type="RefSeq" id="WP_090115324.1">
    <property type="nucleotide sequence ID" value="NZ_FNAT01000016.1"/>
</dbReference>
<evidence type="ECO:0000256" key="2">
    <source>
        <dbReference type="ARBA" id="ARBA00023172"/>
    </source>
</evidence>
<evidence type="ECO:0000259" key="3">
    <source>
        <dbReference type="PROSITE" id="PS51898"/>
    </source>
</evidence>
<dbReference type="PANTHER" id="PTHR30349">
    <property type="entry name" value="PHAGE INTEGRASE-RELATED"/>
    <property type="match status" value="1"/>
</dbReference>
<dbReference type="GO" id="GO:0006310">
    <property type="term" value="P:DNA recombination"/>
    <property type="evidence" value="ECO:0007669"/>
    <property type="project" value="UniProtKB-KW"/>
</dbReference>
<keyword evidence="2" id="KW-0233">DNA recombination</keyword>
<dbReference type="GO" id="GO:0003677">
    <property type="term" value="F:DNA binding"/>
    <property type="evidence" value="ECO:0007669"/>
    <property type="project" value="InterPro"/>
</dbReference>
<evidence type="ECO:0000256" key="1">
    <source>
        <dbReference type="ARBA" id="ARBA00022908"/>
    </source>
</evidence>
<dbReference type="Gene3D" id="1.10.443.10">
    <property type="entry name" value="Intergrase catalytic core"/>
    <property type="match status" value="1"/>
</dbReference>
<gene>
    <name evidence="4" type="ORF">SAMN04488567_0434</name>
</gene>
<dbReference type="InterPro" id="IPR013762">
    <property type="entry name" value="Integrase-like_cat_sf"/>
</dbReference>
<dbReference type="OrthoDB" id="9803188at2"/>
<reference evidence="5" key="1">
    <citation type="submission" date="2016-10" db="EMBL/GenBank/DDBJ databases">
        <authorList>
            <person name="Varghese N."/>
            <person name="Submissions S."/>
        </authorList>
    </citation>
    <scope>NUCLEOTIDE SEQUENCE [LARGE SCALE GENOMIC DNA]</scope>
    <source>
        <strain evidence="5">DSM 21424</strain>
    </source>
</reference>
<evidence type="ECO:0000313" key="5">
    <source>
        <dbReference type="Proteomes" id="UP000198922"/>
    </source>
</evidence>
<dbReference type="Proteomes" id="UP000198922">
    <property type="component" value="Unassembled WGS sequence"/>
</dbReference>
<proteinExistence type="predicted"/>
<accession>A0A1G7LB68</accession>
<dbReference type="AlphaFoldDB" id="A0A1G7LB68"/>
<dbReference type="CDD" id="cd00397">
    <property type="entry name" value="DNA_BRE_C"/>
    <property type="match status" value="1"/>
</dbReference>
<keyword evidence="1" id="KW-0229">DNA integration</keyword>
<dbReference type="InterPro" id="IPR050090">
    <property type="entry name" value="Tyrosine_recombinase_XerCD"/>
</dbReference>
<dbReference type="InterPro" id="IPR002104">
    <property type="entry name" value="Integrase_catalytic"/>
</dbReference>
<dbReference type="Pfam" id="PF00589">
    <property type="entry name" value="Phage_integrase"/>
    <property type="match status" value="1"/>
</dbReference>
<dbReference type="GO" id="GO:0015074">
    <property type="term" value="P:DNA integration"/>
    <property type="evidence" value="ECO:0007669"/>
    <property type="project" value="UniProtKB-KW"/>
</dbReference>
<keyword evidence="5" id="KW-1185">Reference proteome</keyword>